<dbReference type="Proteomes" id="UP000444980">
    <property type="component" value="Unassembled WGS sequence"/>
</dbReference>
<evidence type="ECO:0000313" key="2">
    <source>
        <dbReference type="Proteomes" id="UP000444980"/>
    </source>
</evidence>
<dbReference type="AlphaFoldDB" id="A0A7M3SUI9"/>
<sequence length="73" mass="7560">MPDEAGTIVEVSNWGIAPVRGMVAAIGPTVAAPEAVGASKVAAVTVLNRPMAIRVGITGRRIDRQRSPIARRG</sequence>
<keyword evidence="2" id="KW-1185">Reference proteome</keyword>
<comment type="caution">
    <text evidence="1">The sequence shown here is derived from an EMBL/GenBank/DDBJ whole genome shotgun (WGS) entry which is preliminary data.</text>
</comment>
<gene>
    <name evidence="1" type="ORF">nbrc107697_03520</name>
</gene>
<organism evidence="1 2">
    <name type="scientific">Gordonia crocea</name>
    <dbReference type="NCBI Taxonomy" id="589162"/>
    <lineage>
        <taxon>Bacteria</taxon>
        <taxon>Bacillati</taxon>
        <taxon>Actinomycetota</taxon>
        <taxon>Actinomycetes</taxon>
        <taxon>Mycobacteriales</taxon>
        <taxon>Gordoniaceae</taxon>
        <taxon>Gordonia</taxon>
    </lineage>
</organism>
<name>A0A7M3SUI9_9ACTN</name>
<proteinExistence type="predicted"/>
<protein>
    <submittedName>
        <fullName evidence="1">Uncharacterized protein</fullName>
    </submittedName>
</protein>
<reference evidence="2" key="1">
    <citation type="submission" date="2019-06" db="EMBL/GenBank/DDBJ databases">
        <title>Gordonia isolated from sludge of a wastewater treatment plant.</title>
        <authorList>
            <person name="Tamura T."/>
            <person name="Aoyama K."/>
            <person name="Kang Y."/>
            <person name="Saito S."/>
            <person name="Akiyama N."/>
            <person name="Yazawa K."/>
            <person name="Gonoi T."/>
            <person name="Mikami Y."/>
        </authorList>
    </citation>
    <scope>NUCLEOTIDE SEQUENCE [LARGE SCALE GENOMIC DNA]</scope>
    <source>
        <strain evidence="2">NBRC 107697</strain>
    </source>
</reference>
<dbReference type="EMBL" id="BJOU01000001">
    <property type="protein sequence ID" value="GED96313.1"/>
    <property type="molecule type" value="Genomic_DNA"/>
</dbReference>
<accession>A0A7M3SUI9</accession>
<evidence type="ECO:0000313" key="1">
    <source>
        <dbReference type="EMBL" id="GED96313.1"/>
    </source>
</evidence>